<dbReference type="AlphaFoldDB" id="A0A9D0YZR5"/>
<evidence type="ECO:0000313" key="5">
    <source>
        <dbReference type="EMBL" id="HIQ64855.1"/>
    </source>
</evidence>
<feature type="site" description="Important for autoinhibition of adenylyltransferase activity" evidence="3">
    <location>
        <position position="8"/>
    </location>
</feature>
<protein>
    <submittedName>
        <fullName evidence="5">Fic family protein</fullName>
    </submittedName>
</protein>
<dbReference type="PANTHER" id="PTHR13504">
    <property type="entry name" value="FIDO DOMAIN-CONTAINING PROTEIN DDB_G0283145"/>
    <property type="match status" value="1"/>
</dbReference>
<evidence type="ECO:0000256" key="1">
    <source>
        <dbReference type="PIRSR" id="PIRSR640198-1"/>
    </source>
</evidence>
<organism evidence="5 6">
    <name type="scientific">Candidatus Faecenecus gallistercoris</name>
    <dbReference type="NCBI Taxonomy" id="2840793"/>
    <lineage>
        <taxon>Bacteria</taxon>
        <taxon>Bacillati</taxon>
        <taxon>Bacillota</taxon>
        <taxon>Bacillota incertae sedis</taxon>
        <taxon>Candidatus Faecenecus</taxon>
    </lineage>
</organism>
<accession>A0A9D0YZR5</accession>
<feature type="active site" evidence="1">
    <location>
        <position position="135"/>
    </location>
</feature>
<feature type="binding site" evidence="2">
    <location>
        <begin position="139"/>
        <end position="146"/>
    </location>
    <ligand>
        <name>ATP</name>
        <dbReference type="ChEBI" id="CHEBI:30616"/>
    </ligand>
</feature>
<dbReference type="Pfam" id="PF02661">
    <property type="entry name" value="Fic"/>
    <property type="match status" value="1"/>
</dbReference>
<dbReference type="SUPFAM" id="SSF140931">
    <property type="entry name" value="Fic-like"/>
    <property type="match status" value="1"/>
</dbReference>
<evidence type="ECO:0000256" key="3">
    <source>
        <dbReference type="PIRSR" id="PIRSR640198-3"/>
    </source>
</evidence>
<dbReference type="InterPro" id="IPR040198">
    <property type="entry name" value="Fido_containing"/>
</dbReference>
<dbReference type="Gene3D" id="1.10.3290.10">
    <property type="entry name" value="Fido-like domain"/>
    <property type="match status" value="1"/>
</dbReference>
<keyword evidence="2" id="KW-0067">ATP-binding</keyword>
<dbReference type="PROSITE" id="PS51459">
    <property type="entry name" value="FIDO"/>
    <property type="match status" value="1"/>
</dbReference>
<dbReference type="PANTHER" id="PTHR13504:SF38">
    <property type="entry name" value="FIDO DOMAIN-CONTAINING PROTEIN"/>
    <property type="match status" value="1"/>
</dbReference>
<evidence type="ECO:0000313" key="6">
    <source>
        <dbReference type="Proteomes" id="UP000886725"/>
    </source>
</evidence>
<reference evidence="5" key="2">
    <citation type="journal article" date="2021" name="PeerJ">
        <title>Extensive microbial diversity within the chicken gut microbiome revealed by metagenomics and culture.</title>
        <authorList>
            <person name="Gilroy R."/>
            <person name="Ravi A."/>
            <person name="Getino M."/>
            <person name="Pursley I."/>
            <person name="Horton D.L."/>
            <person name="Alikhan N.F."/>
            <person name="Baker D."/>
            <person name="Gharbi K."/>
            <person name="Hall N."/>
            <person name="Watson M."/>
            <person name="Adriaenssens E.M."/>
            <person name="Foster-Nyarko E."/>
            <person name="Jarju S."/>
            <person name="Secka A."/>
            <person name="Antonio M."/>
            <person name="Oren A."/>
            <person name="Chaudhuri R.R."/>
            <person name="La Ragione R."/>
            <person name="Hildebrand F."/>
            <person name="Pallen M.J."/>
        </authorList>
    </citation>
    <scope>NUCLEOTIDE SEQUENCE</scope>
    <source>
        <strain evidence="5">CHK165-10780</strain>
    </source>
</reference>
<dbReference type="EMBL" id="DVFU01000073">
    <property type="protein sequence ID" value="HIQ64855.1"/>
    <property type="molecule type" value="Genomic_DNA"/>
</dbReference>
<dbReference type="InterPro" id="IPR036597">
    <property type="entry name" value="Fido-like_dom_sf"/>
</dbReference>
<feature type="domain" description="Fido" evidence="4">
    <location>
        <begin position="57"/>
        <end position="193"/>
    </location>
</feature>
<proteinExistence type="predicted"/>
<reference evidence="5" key="1">
    <citation type="submission" date="2020-10" db="EMBL/GenBank/DDBJ databases">
        <authorList>
            <person name="Gilroy R."/>
        </authorList>
    </citation>
    <scope>NUCLEOTIDE SEQUENCE</scope>
    <source>
        <strain evidence="5">CHK165-10780</strain>
    </source>
</reference>
<comment type="caution">
    <text evidence="5">The sequence shown here is derived from an EMBL/GenBank/DDBJ whole genome shotgun (WGS) entry which is preliminary data.</text>
</comment>
<dbReference type="Proteomes" id="UP000886725">
    <property type="component" value="Unassembled WGS sequence"/>
</dbReference>
<feature type="binding site" evidence="2">
    <location>
        <begin position="171"/>
        <end position="172"/>
    </location>
    <ligand>
        <name>ATP</name>
        <dbReference type="ChEBI" id="CHEBI:30616"/>
    </ligand>
</feature>
<dbReference type="InterPro" id="IPR003812">
    <property type="entry name" value="Fido"/>
</dbReference>
<evidence type="ECO:0000256" key="2">
    <source>
        <dbReference type="PIRSR" id="PIRSR640198-2"/>
    </source>
</evidence>
<dbReference type="GO" id="GO:0005524">
    <property type="term" value="F:ATP binding"/>
    <property type="evidence" value="ECO:0007669"/>
    <property type="project" value="UniProtKB-KW"/>
</dbReference>
<name>A0A9D0YZR5_9FIRM</name>
<gene>
    <name evidence="5" type="ORF">IAC85_03860</name>
</gene>
<sequence>TYNSNAIEGNTLTLRETKVVLEGITIGGKSVKEHLEALNHKEAILFLEDLVNGNTELLEWNIKNLHALILKGIDNQNAGKYRQENVVISGATQKPVDYVQVPEKMEKLILEYDEWQQFHPLIRAALLHGEFVFIHPFVDGNGRTARLLMNFEAMKSGYLPIIIRAEERTRYYDALDKAMANHDYTDFVKLIVEEENKILDQYLTLVG</sequence>
<evidence type="ECO:0000259" key="4">
    <source>
        <dbReference type="PROSITE" id="PS51459"/>
    </source>
</evidence>
<feature type="non-terminal residue" evidence="5">
    <location>
        <position position="1"/>
    </location>
</feature>
<keyword evidence="2" id="KW-0547">Nucleotide-binding</keyword>